<protein>
    <submittedName>
        <fullName evidence="1">Uncharacterized protein</fullName>
    </submittedName>
</protein>
<sequence length="121" mass="13913">AEQIDQVNFFTYMALVLDPDDEESYQIPNFTVDHDVLCDAEHEYMRFEEDTTPNGISSLQPKETVYDFDEGLDVVTVRNIRFNTQANGSETTATTLQTRCIVYFTYEKVSMDLYSKLLGIS</sequence>
<gene>
    <name evidence="1" type="ORF">S01H4_55242</name>
</gene>
<accession>X1EBN3</accession>
<reference evidence="1" key="1">
    <citation type="journal article" date="2014" name="Front. Microbiol.">
        <title>High frequency of phylogenetically diverse reductive dehalogenase-homologous genes in deep subseafloor sedimentary metagenomes.</title>
        <authorList>
            <person name="Kawai M."/>
            <person name="Futagami T."/>
            <person name="Toyoda A."/>
            <person name="Takaki Y."/>
            <person name="Nishi S."/>
            <person name="Hori S."/>
            <person name="Arai W."/>
            <person name="Tsubouchi T."/>
            <person name="Morono Y."/>
            <person name="Uchiyama I."/>
            <person name="Ito T."/>
            <person name="Fujiyama A."/>
            <person name="Inagaki F."/>
            <person name="Takami H."/>
        </authorList>
    </citation>
    <scope>NUCLEOTIDE SEQUENCE</scope>
    <source>
        <strain evidence="1">Expedition CK06-06</strain>
    </source>
</reference>
<organism evidence="1">
    <name type="scientific">marine sediment metagenome</name>
    <dbReference type="NCBI Taxonomy" id="412755"/>
    <lineage>
        <taxon>unclassified sequences</taxon>
        <taxon>metagenomes</taxon>
        <taxon>ecological metagenomes</taxon>
    </lineage>
</organism>
<dbReference type="EMBL" id="BART01031860">
    <property type="protein sequence ID" value="GAH17785.1"/>
    <property type="molecule type" value="Genomic_DNA"/>
</dbReference>
<proteinExistence type="predicted"/>
<comment type="caution">
    <text evidence="1">The sequence shown here is derived from an EMBL/GenBank/DDBJ whole genome shotgun (WGS) entry which is preliminary data.</text>
</comment>
<name>X1EBN3_9ZZZZ</name>
<dbReference type="AlphaFoldDB" id="X1EBN3"/>
<evidence type="ECO:0000313" key="1">
    <source>
        <dbReference type="EMBL" id="GAH17785.1"/>
    </source>
</evidence>
<feature type="non-terminal residue" evidence="1">
    <location>
        <position position="1"/>
    </location>
</feature>